<name>A0AAF0CAW4_9GAMM</name>
<accession>A0AAF0CAW4</accession>
<dbReference type="AlphaFoldDB" id="A0AAF0CAW4"/>
<keyword evidence="2" id="KW-1185">Reference proteome</keyword>
<proteinExistence type="predicted"/>
<protein>
    <submittedName>
        <fullName evidence="1">Uncharacterized protein</fullName>
    </submittedName>
</protein>
<evidence type="ECO:0000313" key="2">
    <source>
        <dbReference type="Proteomes" id="UP000032352"/>
    </source>
</evidence>
<gene>
    <name evidence="1" type="ORF">SG34_010640</name>
</gene>
<dbReference type="EMBL" id="CP059733">
    <property type="protein sequence ID" value="WDE07303.1"/>
    <property type="molecule type" value="Genomic_DNA"/>
</dbReference>
<reference evidence="1 2" key="1">
    <citation type="journal article" date="2015" name="Genome Announc.">
        <title>Draft Genome Sequences of Marine Isolates of Thalassomonas viridans and Thalassomonas actiniarum.</title>
        <authorList>
            <person name="Olonade I."/>
            <person name="van Zyl L.J."/>
            <person name="Trindade M."/>
        </authorList>
    </citation>
    <scope>NUCLEOTIDE SEQUENCE [LARGE SCALE GENOMIC DNA]</scope>
    <source>
        <strain evidence="1 2">XOM25</strain>
    </source>
</reference>
<dbReference type="Proteomes" id="UP000032352">
    <property type="component" value="Chromosome"/>
</dbReference>
<reference evidence="1 2" key="2">
    <citation type="journal article" date="2022" name="Mar. Drugs">
        <title>Bioassay-Guided Fractionation Leads to the Detection of Cholic Acid Generated by the Rare Thalassomonas sp.</title>
        <authorList>
            <person name="Pheiffer F."/>
            <person name="Schneider Y.K."/>
            <person name="Hansen E.H."/>
            <person name="Andersen J.H."/>
            <person name="Isaksson J."/>
            <person name="Busche T."/>
            <person name="R C."/>
            <person name="Kalinowski J."/>
            <person name="Zyl L.V."/>
            <person name="Trindade M."/>
        </authorList>
    </citation>
    <scope>NUCLEOTIDE SEQUENCE [LARGE SCALE GENOMIC DNA]</scope>
    <source>
        <strain evidence="1 2">XOM25</strain>
    </source>
</reference>
<organism evidence="1 2">
    <name type="scientific">Thalassomonas viridans</name>
    <dbReference type="NCBI Taxonomy" id="137584"/>
    <lineage>
        <taxon>Bacteria</taxon>
        <taxon>Pseudomonadati</taxon>
        <taxon>Pseudomonadota</taxon>
        <taxon>Gammaproteobacteria</taxon>
        <taxon>Alteromonadales</taxon>
        <taxon>Colwelliaceae</taxon>
        <taxon>Thalassomonas</taxon>
    </lineage>
</organism>
<evidence type="ECO:0000313" key="1">
    <source>
        <dbReference type="EMBL" id="WDE07303.1"/>
    </source>
</evidence>
<sequence>MPAQTPHIFQTAQDAYLNATKDAITHLHLVKDYLQSDSFVTVTGAKSVASIAISPADMAISTVDGNRTLVINPKSNLTKNNSSQKYVIGTASSGTTNSLTLTGAGWSVSAYERKVVHITGGTGAGESAKITGNTADTLSFDAGAFTVALDNTSEFEILDDISAVYVSSTEVVYACEEATDKAIDAASADQVSCSGASLALPALTNVAS</sequence>
<dbReference type="RefSeq" id="WP_044840732.1">
    <property type="nucleotide sequence ID" value="NZ_CP059733.1"/>
</dbReference>
<dbReference type="KEGG" id="tvd:SG34_010640"/>